<gene>
    <name evidence="1" type="ordered locus">PMT_1801</name>
</gene>
<protein>
    <submittedName>
        <fullName evidence="1">Uncharacterized protein</fullName>
    </submittedName>
</protein>
<dbReference type="eggNOG" id="ENOG50346RN">
    <property type="taxonomic scope" value="Bacteria"/>
</dbReference>
<dbReference type="RefSeq" id="WP_011131168.1">
    <property type="nucleotide sequence ID" value="NC_005071.1"/>
</dbReference>
<accession>Q7V4Y3</accession>
<organism evidence="1 2">
    <name type="scientific">Prochlorococcus marinus (strain MIT 9313)</name>
    <dbReference type="NCBI Taxonomy" id="74547"/>
    <lineage>
        <taxon>Bacteria</taxon>
        <taxon>Bacillati</taxon>
        <taxon>Cyanobacteriota</taxon>
        <taxon>Cyanophyceae</taxon>
        <taxon>Synechococcales</taxon>
        <taxon>Prochlorococcaceae</taxon>
        <taxon>Prochlorococcus</taxon>
    </lineage>
</organism>
<proteinExistence type="predicted"/>
<dbReference type="Proteomes" id="UP000001423">
    <property type="component" value="Chromosome"/>
</dbReference>
<evidence type="ECO:0000313" key="2">
    <source>
        <dbReference type="Proteomes" id="UP000001423"/>
    </source>
</evidence>
<evidence type="ECO:0000313" key="1">
    <source>
        <dbReference type="EMBL" id="CAE21976.1"/>
    </source>
</evidence>
<keyword evidence="2" id="KW-1185">Reference proteome</keyword>
<name>Q7V4Y3_PROMM</name>
<dbReference type="AlphaFoldDB" id="Q7V4Y3"/>
<dbReference type="HOGENOM" id="CLU_151356_1_1_3"/>
<reference evidence="1 2" key="1">
    <citation type="journal article" date="2003" name="Nature">
        <title>Genome divergence in two Prochlorococcus ecotypes reflects oceanic niche differentiation.</title>
        <authorList>
            <person name="Rocap G."/>
            <person name="Larimer F.W."/>
            <person name="Lamerdin J.E."/>
            <person name="Malfatti S."/>
            <person name="Chain P."/>
            <person name="Ahlgren N.A."/>
            <person name="Arellano A."/>
            <person name="Coleman M."/>
            <person name="Hauser L."/>
            <person name="Hess W.R."/>
            <person name="Johnson Z.I."/>
            <person name="Land M.L."/>
            <person name="Lindell D."/>
            <person name="Post A.F."/>
            <person name="Regala W."/>
            <person name="Shah M."/>
            <person name="Shaw S.L."/>
            <person name="Steglich C."/>
            <person name="Sullivan M.B."/>
            <person name="Ting C.S."/>
            <person name="Tolonen A."/>
            <person name="Webb E.A."/>
            <person name="Zinser E.R."/>
            <person name="Chisholm S.W."/>
        </authorList>
    </citation>
    <scope>NUCLEOTIDE SEQUENCE [LARGE SCALE GENOMIC DNA]</scope>
    <source>
        <strain evidence="2">MIT 9313</strain>
    </source>
</reference>
<sequence>MTTHSEDAIKGRIAPLIAELRQVADELKQAESLLPLLREIETIHLDIQEGPFRQSLPEDLQDLYTLLQTMKKSGGWPYIPRLQLRTFIDLLGQDGAEITT</sequence>
<dbReference type="KEGG" id="pmt:PMT_1801"/>
<dbReference type="EMBL" id="BX548175">
    <property type="protein sequence ID" value="CAE21976.1"/>
    <property type="molecule type" value="Genomic_DNA"/>
</dbReference>
<dbReference type="OrthoDB" id="516113at2"/>